<feature type="compositionally biased region" description="Polar residues" evidence="1">
    <location>
        <begin position="46"/>
        <end position="55"/>
    </location>
</feature>
<sequence length="55" mass="6332">MPGFWEERFLHTSARYAADELDGSRAHQTSGRDECEPVARYEGANRQRSSVPRLH</sequence>
<dbReference type="HOGENOM" id="CLU_3024712_0_0_9"/>
<dbReference type="STRING" id="768704.Desmer_4535"/>
<feature type="compositionally biased region" description="Basic and acidic residues" evidence="1">
    <location>
        <begin position="22"/>
        <end position="45"/>
    </location>
</feature>
<proteinExistence type="predicted"/>
<dbReference type="AlphaFoldDB" id="J7J1Y4"/>
<protein>
    <submittedName>
        <fullName evidence="2">Uncharacterized protein</fullName>
    </submittedName>
</protein>
<organism evidence="2 3">
    <name type="scientific">Desulfosporosinus meridiei (strain ATCC BAA-275 / DSM 13257 / KCTC 12902 / NCIMB 13706 / S10)</name>
    <dbReference type="NCBI Taxonomy" id="768704"/>
    <lineage>
        <taxon>Bacteria</taxon>
        <taxon>Bacillati</taxon>
        <taxon>Bacillota</taxon>
        <taxon>Clostridia</taxon>
        <taxon>Eubacteriales</taxon>
        <taxon>Desulfitobacteriaceae</taxon>
        <taxon>Desulfosporosinus</taxon>
    </lineage>
</organism>
<dbReference type="EMBL" id="CP003629">
    <property type="protein sequence ID" value="AFQ46339.1"/>
    <property type="molecule type" value="Genomic_DNA"/>
</dbReference>
<dbReference type="KEGG" id="dmi:Desmer_4535"/>
<reference evidence="2 3" key="1">
    <citation type="journal article" date="2012" name="J. Bacteriol.">
        <title>Complete genome sequences of Desulfosporosinus orientis DSM765T, Desulfosporosinus youngiae DSM17734T, Desulfosporosinus meridiei DSM13257T, and Desulfosporosinus acidiphilus DSM22704T.</title>
        <authorList>
            <person name="Pester M."/>
            <person name="Brambilla E."/>
            <person name="Alazard D."/>
            <person name="Rattei T."/>
            <person name="Weinmaier T."/>
            <person name="Han J."/>
            <person name="Lucas S."/>
            <person name="Lapidus A."/>
            <person name="Cheng J.F."/>
            <person name="Goodwin L."/>
            <person name="Pitluck S."/>
            <person name="Peters L."/>
            <person name="Ovchinnikova G."/>
            <person name="Teshima H."/>
            <person name="Detter J.C."/>
            <person name="Han C.S."/>
            <person name="Tapia R."/>
            <person name="Land M.L."/>
            <person name="Hauser L."/>
            <person name="Kyrpides N.C."/>
            <person name="Ivanova N.N."/>
            <person name="Pagani I."/>
            <person name="Huntmann M."/>
            <person name="Wei C.L."/>
            <person name="Davenport K.W."/>
            <person name="Daligault H."/>
            <person name="Chain P.S."/>
            <person name="Chen A."/>
            <person name="Mavromatis K."/>
            <person name="Markowitz V."/>
            <person name="Szeto E."/>
            <person name="Mikhailova N."/>
            <person name="Pati A."/>
            <person name="Wagner M."/>
            <person name="Woyke T."/>
            <person name="Ollivier B."/>
            <person name="Klenk H.P."/>
            <person name="Spring S."/>
            <person name="Loy A."/>
        </authorList>
    </citation>
    <scope>NUCLEOTIDE SEQUENCE [LARGE SCALE GENOMIC DNA]</scope>
    <source>
        <strain evidence="3">ATCC BAA-275 / DSM 13257 / NCIMB 13706 / S10</strain>
    </source>
</reference>
<feature type="region of interest" description="Disordered" evidence="1">
    <location>
        <begin position="21"/>
        <end position="55"/>
    </location>
</feature>
<gene>
    <name evidence="2" type="ordered locus">Desmer_4535</name>
</gene>
<evidence type="ECO:0000313" key="3">
    <source>
        <dbReference type="Proteomes" id="UP000005262"/>
    </source>
</evidence>
<reference evidence="3" key="2">
    <citation type="submission" date="2012-08" db="EMBL/GenBank/DDBJ databases">
        <title>Finished genome of Desulfosporosinus meridiei DSM 13257.</title>
        <authorList>
            <person name="Huntemann M."/>
            <person name="Wei C.-L."/>
            <person name="Han J."/>
            <person name="Detter J.C."/>
            <person name="Han C."/>
            <person name="Davenport K."/>
            <person name="Daligault H."/>
            <person name="Erkkila T."/>
            <person name="Gu W."/>
            <person name="Munk A.C.C."/>
            <person name="Teshima H."/>
            <person name="Xu Y."/>
            <person name="Chain P."/>
            <person name="Tapia R."/>
            <person name="Chen A."/>
            <person name="Krypides N."/>
            <person name="Mavromatis K."/>
            <person name="Markowitz V."/>
            <person name="Szeto E."/>
            <person name="Ivanova N."/>
            <person name="Mikhailova N."/>
            <person name="Ovchinnikova G."/>
            <person name="Pagani I."/>
            <person name="Pati A."/>
            <person name="Goodwin L."/>
            <person name="Peters L."/>
            <person name="Pitluck S."/>
            <person name="Woyke T."/>
            <person name="Pester M."/>
            <person name="Spring S."/>
            <person name="Ollivier B."/>
            <person name="Rattei T."/>
            <person name="Klenk H.-P."/>
            <person name="Wagner M."/>
            <person name="Loy A."/>
        </authorList>
    </citation>
    <scope>NUCLEOTIDE SEQUENCE [LARGE SCALE GENOMIC DNA]</scope>
    <source>
        <strain evidence="3">ATCC BAA-275 / DSM 13257 / NCIMB 13706 / S10</strain>
    </source>
</reference>
<evidence type="ECO:0000313" key="2">
    <source>
        <dbReference type="EMBL" id="AFQ46339.1"/>
    </source>
</evidence>
<keyword evidence="3" id="KW-1185">Reference proteome</keyword>
<evidence type="ECO:0000256" key="1">
    <source>
        <dbReference type="SAM" id="MobiDB-lite"/>
    </source>
</evidence>
<accession>J7J1Y4</accession>
<dbReference type="Proteomes" id="UP000005262">
    <property type="component" value="Chromosome"/>
</dbReference>
<name>J7J1Y4_DESMD</name>